<name>A0ACB1B6Z1_MELEN</name>
<reference evidence="1" key="1">
    <citation type="submission" date="2023-11" db="EMBL/GenBank/DDBJ databases">
        <authorList>
            <person name="Poullet M."/>
        </authorList>
    </citation>
    <scope>NUCLEOTIDE SEQUENCE</scope>
    <source>
        <strain evidence="1">E1834</strain>
    </source>
</reference>
<organism evidence="1 2">
    <name type="scientific">Meloidogyne enterolobii</name>
    <name type="common">Root-knot nematode worm</name>
    <name type="synonym">Meloidogyne mayaguensis</name>
    <dbReference type="NCBI Taxonomy" id="390850"/>
    <lineage>
        <taxon>Eukaryota</taxon>
        <taxon>Metazoa</taxon>
        <taxon>Ecdysozoa</taxon>
        <taxon>Nematoda</taxon>
        <taxon>Chromadorea</taxon>
        <taxon>Rhabditida</taxon>
        <taxon>Tylenchina</taxon>
        <taxon>Tylenchomorpha</taxon>
        <taxon>Tylenchoidea</taxon>
        <taxon>Meloidogynidae</taxon>
        <taxon>Meloidogyninae</taxon>
        <taxon>Meloidogyne</taxon>
    </lineage>
</organism>
<dbReference type="Proteomes" id="UP001497535">
    <property type="component" value="Unassembled WGS sequence"/>
</dbReference>
<accession>A0ACB1B6Z1</accession>
<proteinExistence type="predicted"/>
<protein>
    <submittedName>
        <fullName evidence="1">Uncharacterized protein</fullName>
    </submittedName>
</protein>
<dbReference type="EMBL" id="CAVMJV010000224">
    <property type="protein sequence ID" value="CAK5126291.1"/>
    <property type="molecule type" value="Genomic_DNA"/>
</dbReference>
<keyword evidence="2" id="KW-1185">Reference proteome</keyword>
<evidence type="ECO:0000313" key="2">
    <source>
        <dbReference type="Proteomes" id="UP001497535"/>
    </source>
</evidence>
<evidence type="ECO:0000313" key="1">
    <source>
        <dbReference type="EMBL" id="CAK5126291.1"/>
    </source>
</evidence>
<gene>
    <name evidence="1" type="ORF">MENTE1834_LOCUS48245</name>
</gene>
<sequence length="60" mass="6686">MGVKGSNLFVGKRCVEIKIAMICLVFWVWCFGVVGKCLGLTCWGSKVRILLLVNDVLKLK</sequence>
<comment type="caution">
    <text evidence="1">The sequence shown here is derived from an EMBL/GenBank/DDBJ whole genome shotgun (WGS) entry which is preliminary data.</text>
</comment>